<dbReference type="InterPro" id="IPR029063">
    <property type="entry name" value="SAM-dependent_MTases_sf"/>
</dbReference>
<dbReference type="Gene3D" id="3.40.50.150">
    <property type="entry name" value="Vaccinia Virus protein VP39"/>
    <property type="match status" value="1"/>
</dbReference>
<name>A0A7X4VY02_9GAMM</name>
<dbReference type="InterPro" id="IPR013216">
    <property type="entry name" value="Methyltransf_11"/>
</dbReference>
<keyword evidence="2" id="KW-0489">Methyltransferase</keyword>
<dbReference type="Pfam" id="PF08241">
    <property type="entry name" value="Methyltransf_11"/>
    <property type="match status" value="1"/>
</dbReference>
<gene>
    <name evidence="2" type="ORF">GRB80_05280</name>
</gene>
<comment type="caution">
    <text evidence="2">The sequence shown here is derived from an EMBL/GenBank/DDBJ whole genome shotgun (WGS) entry which is preliminary data.</text>
</comment>
<evidence type="ECO:0000313" key="2">
    <source>
        <dbReference type="EMBL" id="NAW12252.1"/>
    </source>
</evidence>
<organism evidence="2 3">
    <name type="scientific">Halomonas icarae</name>
    <dbReference type="NCBI Taxonomy" id="2691040"/>
    <lineage>
        <taxon>Bacteria</taxon>
        <taxon>Pseudomonadati</taxon>
        <taxon>Pseudomonadota</taxon>
        <taxon>Gammaproteobacteria</taxon>
        <taxon>Oceanospirillales</taxon>
        <taxon>Halomonadaceae</taxon>
        <taxon>Halomonas</taxon>
    </lineage>
</organism>
<protein>
    <submittedName>
        <fullName evidence="2">Methyltransferase domain-containing protein</fullName>
    </submittedName>
</protein>
<dbReference type="EMBL" id="WUTS01000001">
    <property type="protein sequence ID" value="NAW12252.1"/>
    <property type="molecule type" value="Genomic_DNA"/>
</dbReference>
<dbReference type="GO" id="GO:0008757">
    <property type="term" value="F:S-adenosylmethionine-dependent methyltransferase activity"/>
    <property type="evidence" value="ECO:0007669"/>
    <property type="project" value="InterPro"/>
</dbReference>
<proteinExistence type="predicted"/>
<dbReference type="AlphaFoldDB" id="A0A7X4VY02"/>
<feature type="domain" description="Methyltransferase type 11" evidence="1">
    <location>
        <begin position="74"/>
        <end position="131"/>
    </location>
</feature>
<dbReference type="SUPFAM" id="SSF53335">
    <property type="entry name" value="S-adenosyl-L-methionine-dependent methyltransferases"/>
    <property type="match status" value="1"/>
</dbReference>
<evidence type="ECO:0000259" key="1">
    <source>
        <dbReference type="Pfam" id="PF08241"/>
    </source>
</evidence>
<dbReference type="Proteomes" id="UP000448235">
    <property type="component" value="Unassembled WGS sequence"/>
</dbReference>
<dbReference type="GO" id="GO:0032259">
    <property type="term" value="P:methylation"/>
    <property type="evidence" value="ECO:0007669"/>
    <property type="project" value="UniProtKB-KW"/>
</dbReference>
<accession>A0A7X4VY02</accession>
<sequence length="266" mass="30019">MSTDRGAQRLAALYREGQRFWSTPTGEAIRCAERACLGPVCERLFGMHSLELGFGSVLADMCPVRHAMQWAPTRELAQGASTLVCSPDALPLPDDSLSLVVVHHLLEVAPDPHHMLQEAARITADEGRLILFGWMPLSPMAMGRLSPARRQRLPWRGQWRSPNRLRDWLAFVDFEIERVDYCAFHLPGRLPRNALFETLGRRYNLPLGDSYMIQAQRRPQLIETRRSGLRFTAPLGGAAFGAARLEPDHRVARQLTVQERGMTESE</sequence>
<reference evidence="2 3" key="1">
    <citation type="submission" date="2019-12" db="EMBL/GenBank/DDBJ databases">
        <title>Draft genome sequencing of Halomonas icarensis D1-1.</title>
        <authorList>
            <person name="Pandiyan K."/>
            <person name="Kushwaha P."/>
            <person name="Gowdham M."/>
            <person name="Chakdar H."/>
            <person name="Singh A."/>
            <person name="Kumar M."/>
            <person name="Saxena A.K."/>
        </authorList>
    </citation>
    <scope>NUCLEOTIDE SEQUENCE [LARGE SCALE GENOMIC DNA]</scope>
    <source>
        <strain evidence="2 3">D1-1</strain>
    </source>
</reference>
<keyword evidence="2" id="KW-0808">Transferase</keyword>
<dbReference type="RefSeq" id="WP_161422777.1">
    <property type="nucleotide sequence ID" value="NZ_JARWMY010000006.1"/>
</dbReference>
<evidence type="ECO:0000313" key="3">
    <source>
        <dbReference type="Proteomes" id="UP000448235"/>
    </source>
</evidence>
<keyword evidence="3" id="KW-1185">Reference proteome</keyword>